<accession>D1B2X7</accession>
<evidence type="ECO:0000256" key="4">
    <source>
        <dbReference type="ARBA" id="ARBA00023136"/>
    </source>
</evidence>
<feature type="transmembrane region" description="Helical" evidence="5">
    <location>
        <begin position="134"/>
        <end position="152"/>
    </location>
</feature>
<dbReference type="GO" id="GO:0016020">
    <property type="term" value="C:membrane"/>
    <property type="evidence" value="ECO:0007669"/>
    <property type="project" value="UniProtKB-SubCell"/>
</dbReference>
<evidence type="ECO:0000256" key="5">
    <source>
        <dbReference type="SAM" id="Phobius"/>
    </source>
</evidence>
<reference evidence="7 8" key="2">
    <citation type="journal article" date="2010" name="Stand. Genomic Sci.">
        <title>Complete genome sequence of Sulfurospirillum deleyianum type strain (5175).</title>
        <authorList>
            <person name="Sikorski J."/>
            <person name="Lapidus A."/>
            <person name="Copeland A."/>
            <person name="Glavina Del Rio T."/>
            <person name="Nolan M."/>
            <person name="Lucas S."/>
            <person name="Chen F."/>
            <person name="Tice H."/>
            <person name="Cheng J.F."/>
            <person name="Saunders E."/>
            <person name="Bruce D."/>
            <person name="Goodwin L."/>
            <person name="Pitluck S."/>
            <person name="Ovchinnikova G."/>
            <person name="Pati A."/>
            <person name="Ivanova N."/>
            <person name="Mavromatis K."/>
            <person name="Chen A."/>
            <person name="Palaniappan K."/>
            <person name="Chain P."/>
            <person name="Land M."/>
            <person name="Hauser L."/>
            <person name="Chang Y.J."/>
            <person name="Jeffries C.D."/>
            <person name="Brettin T."/>
            <person name="Detter J.C."/>
            <person name="Han C."/>
            <person name="Rohde M."/>
            <person name="Lang E."/>
            <person name="Spring S."/>
            <person name="Goker M."/>
            <person name="Bristow J."/>
            <person name="Eisen J.A."/>
            <person name="Markowitz V."/>
            <person name="Hugenholtz P."/>
            <person name="Kyrpides N.C."/>
            <person name="Klenk H.P."/>
        </authorList>
    </citation>
    <scope>NUCLEOTIDE SEQUENCE [LARGE SCALE GENOMIC DNA]</scope>
    <source>
        <strain evidence="8">ATCC 51133 / DSM 6946 / 5175</strain>
    </source>
</reference>
<evidence type="ECO:0000256" key="2">
    <source>
        <dbReference type="ARBA" id="ARBA00022692"/>
    </source>
</evidence>
<evidence type="ECO:0000259" key="6">
    <source>
        <dbReference type="Pfam" id="PF13664"/>
    </source>
</evidence>
<feature type="domain" description="TMEM205-like" evidence="6">
    <location>
        <begin position="11"/>
        <end position="117"/>
    </location>
</feature>
<dbReference type="InterPro" id="IPR025423">
    <property type="entry name" value="TMEM205-like"/>
</dbReference>
<evidence type="ECO:0000313" key="7">
    <source>
        <dbReference type="EMBL" id="ACZ12447.1"/>
    </source>
</evidence>
<evidence type="ECO:0000256" key="1">
    <source>
        <dbReference type="ARBA" id="ARBA00004370"/>
    </source>
</evidence>
<dbReference type="STRING" id="525898.Sdel_1429"/>
<keyword evidence="2 5" id="KW-0812">Transmembrane</keyword>
<keyword evidence="8" id="KW-1185">Reference proteome</keyword>
<feature type="transmembrane region" description="Helical" evidence="5">
    <location>
        <begin position="7"/>
        <end position="30"/>
    </location>
</feature>
<name>D1B2X7_SULD5</name>
<dbReference type="eggNOG" id="ENOG50348MQ">
    <property type="taxonomic scope" value="Bacteria"/>
</dbReference>
<dbReference type="Pfam" id="PF13664">
    <property type="entry name" value="DUF4149"/>
    <property type="match status" value="1"/>
</dbReference>
<dbReference type="HOGENOM" id="CLU_137440_0_0_7"/>
<sequence length="157" mass="17658" precursor="true">MKGLTLLYLGLLGIAIGVEIAAGALVAPVIFFPQDYLGEGVLSHFQSGILMTQVFLKMNILIGFVALYSMIYEVQVMMMRKNFDLFSLLSSLVVTIATGLFLFYYTPFIVHAQHMGAEQTATEIFYKMHKQSELVIKILMIAQLGLFVRRGWLLAKR</sequence>
<feature type="transmembrane region" description="Helical" evidence="5">
    <location>
        <begin position="83"/>
        <end position="105"/>
    </location>
</feature>
<keyword evidence="3 5" id="KW-1133">Transmembrane helix</keyword>
<reference evidence="8" key="1">
    <citation type="submission" date="2009-11" db="EMBL/GenBank/DDBJ databases">
        <title>The complete genome of Sulfurospirillum deleyianum DSM 6946.</title>
        <authorList>
            <consortium name="US DOE Joint Genome Institute (JGI-PGF)"/>
            <person name="Lucas S."/>
            <person name="Copeland A."/>
            <person name="Lapidus A."/>
            <person name="Glavina del Rio T."/>
            <person name="Dalin E."/>
            <person name="Tice H."/>
            <person name="Bruce D."/>
            <person name="Goodwin L."/>
            <person name="Pitluck S."/>
            <person name="Kyrpides N."/>
            <person name="Mavromatis K."/>
            <person name="Ivanova N."/>
            <person name="Ovchinnikova G."/>
            <person name="Munk A.C."/>
            <person name="Lu M."/>
            <person name="Brettin T."/>
            <person name="Detter J.C."/>
            <person name="Han C."/>
            <person name="Tapia R."/>
            <person name="Larimer F."/>
            <person name="Land M."/>
            <person name="Hauser L."/>
            <person name="Markowitz V."/>
            <person name="Cheng J.F."/>
            <person name="Hugenholtz P."/>
            <person name="Woyke T."/>
            <person name="Wu D."/>
            <person name="Aumann P."/>
            <person name="Schneider S."/>
            <person name="Lang E."/>
            <person name="Spring S."/>
            <person name="Klenk H.P."/>
            <person name="Eisen J.A."/>
        </authorList>
    </citation>
    <scope>NUCLEOTIDE SEQUENCE [LARGE SCALE GENOMIC DNA]</scope>
    <source>
        <strain evidence="8">ATCC 51133 / DSM 6946 / 5175</strain>
    </source>
</reference>
<feature type="transmembrane region" description="Helical" evidence="5">
    <location>
        <begin position="50"/>
        <end position="71"/>
    </location>
</feature>
<dbReference type="OrthoDB" id="5362812at2"/>
<dbReference type="RefSeq" id="WP_012857198.1">
    <property type="nucleotide sequence ID" value="NC_013512.1"/>
</dbReference>
<proteinExistence type="predicted"/>
<keyword evidence="4 5" id="KW-0472">Membrane</keyword>
<gene>
    <name evidence="7" type="ordered locus">Sdel_1429</name>
</gene>
<comment type="subcellular location">
    <subcellularLocation>
        <location evidence="1">Membrane</location>
    </subcellularLocation>
</comment>
<evidence type="ECO:0000313" key="8">
    <source>
        <dbReference type="Proteomes" id="UP000002222"/>
    </source>
</evidence>
<dbReference type="KEGG" id="sdl:Sdel_1429"/>
<dbReference type="Proteomes" id="UP000002222">
    <property type="component" value="Chromosome"/>
</dbReference>
<organism evidence="7 8">
    <name type="scientific">Sulfurospirillum deleyianum (strain ATCC 51133 / DSM 6946 / 5175)</name>
    <dbReference type="NCBI Taxonomy" id="525898"/>
    <lineage>
        <taxon>Bacteria</taxon>
        <taxon>Pseudomonadati</taxon>
        <taxon>Campylobacterota</taxon>
        <taxon>Epsilonproteobacteria</taxon>
        <taxon>Campylobacterales</taxon>
        <taxon>Sulfurospirillaceae</taxon>
        <taxon>Sulfurospirillum</taxon>
    </lineage>
</organism>
<evidence type="ECO:0000256" key="3">
    <source>
        <dbReference type="ARBA" id="ARBA00022989"/>
    </source>
</evidence>
<dbReference type="EMBL" id="CP001816">
    <property type="protein sequence ID" value="ACZ12447.1"/>
    <property type="molecule type" value="Genomic_DNA"/>
</dbReference>
<dbReference type="AlphaFoldDB" id="D1B2X7"/>
<protein>
    <submittedName>
        <fullName evidence="7">Putative integral membrane protein</fullName>
    </submittedName>
</protein>